<dbReference type="AlphaFoldDB" id="A0A2T7PUH9"/>
<evidence type="ECO:0000313" key="2">
    <source>
        <dbReference type="EMBL" id="PVD37069.1"/>
    </source>
</evidence>
<feature type="region of interest" description="Disordered" evidence="1">
    <location>
        <begin position="1"/>
        <end position="117"/>
    </location>
</feature>
<feature type="compositionally biased region" description="Polar residues" evidence="1">
    <location>
        <begin position="86"/>
        <end position="104"/>
    </location>
</feature>
<reference evidence="2 3" key="1">
    <citation type="submission" date="2018-04" db="EMBL/GenBank/DDBJ databases">
        <title>The genome of golden apple snail Pomacea canaliculata provides insight into stress tolerance and invasive adaptation.</title>
        <authorList>
            <person name="Liu C."/>
            <person name="Liu B."/>
            <person name="Ren Y."/>
            <person name="Zhang Y."/>
            <person name="Wang H."/>
            <person name="Li S."/>
            <person name="Jiang F."/>
            <person name="Yin L."/>
            <person name="Zhang G."/>
            <person name="Qian W."/>
            <person name="Fan W."/>
        </authorList>
    </citation>
    <scope>NUCLEOTIDE SEQUENCE [LARGE SCALE GENOMIC DNA]</scope>
    <source>
        <strain evidence="2">SZHN2017</strain>
        <tissue evidence="2">Muscle</tissue>
    </source>
</reference>
<evidence type="ECO:0000256" key="1">
    <source>
        <dbReference type="SAM" id="MobiDB-lite"/>
    </source>
</evidence>
<protein>
    <submittedName>
        <fullName evidence="2">Uncharacterized protein</fullName>
    </submittedName>
</protein>
<keyword evidence="3" id="KW-1185">Reference proteome</keyword>
<accession>A0A2T7PUH9</accession>
<feature type="compositionally biased region" description="Low complexity" evidence="1">
    <location>
        <begin position="105"/>
        <end position="114"/>
    </location>
</feature>
<feature type="compositionally biased region" description="Low complexity" evidence="1">
    <location>
        <begin position="26"/>
        <end position="39"/>
    </location>
</feature>
<dbReference type="Proteomes" id="UP000245119">
    <property type="component" value="Linkage Group LG2"/>
</dbReference>
<gene>
    <name evidence="2" type="ORF">C0Q70_04062</name>
</gene>
<proteinExistence type="predicted"/>
<comment type="caution">
    <text evidence="2">The sequence shown here is derived from an EMBL/GenBank/DDBJ whole genome shotgun (WGS) entry which is preliminary data.</text>
</comment>
<sequence>MHATRAWTGRRLTVTAGAAGGPPAGTPGTRPTPQQGQTTCSCNVQAGRGDERPLMLTTRKHPRPQKGPSPRQRRHFRENADDRRFQQTTLADDNSSKLIETTLTSPSRCSRSSHPPSPSFVHLEVVCTFALRSVPTLA</sequence>
<evidence type="ECO:0000313" key="3">
    <source>
        <dbReference type="Proteomes" id="UP000245119"/>
    </source>
</evidence>
<name>A0A2T7PUH9_POMCA</name>
<dbReference type="EMBL" id="PZQS01000002">
    <property type="protein sequence ID" value="PVD37069.1"/>
    <property type="molecule type" value="Genomic_DNA"/>
</dbReference>
<organism evidence="2 3">
    <name type="scientific">Pomacea canaliculata</name>
    <name type="common">Golden apple snail</name>
    <dbReference type="NCBI Taxonomy" id="400727"/>
    <lineage>
        <taxon>Eukaryota</taxon>
        <taxon>Metazoa</taxon>
        <taxon>Spiralia</taxon>
        <taxon>Lophotrochozoa</taxon>
        <taxon>Mollusca</taxon>
        <taxon>Gastropoda</taxon>
        <taxon>Caenogastropoda</taxon>
        <taxon>Architaenioglossa</taxon>
        <taxon>Ampullarioidea</taxon>
        <taxon>Ampullariidae</taxon>
        <taxon>Pomacea</taxon>
    </lineage>
</organism>